<comment type="subcellular location">
    <subcellularLocation>
        <location evidence="1">Cytoplasm</location>
    </subcellularLocation>
</comment>
<evidence type="ECO:0000256" key="4">
    <source>
        <dbReference type="ARBA" id="ARBA00022490"/>
    </source>
</evidence>
<dbReference type="GO" id="GO:0045159">
    <property type="term" value="F:myosin II binding"/>
    <property type="evidence" value="ECO:0007669"/>
    <property type="project" value="TreeGrafter"/>
</dbReference>
<dbReference type="STRING" id="747676.F4R751"/>
<evidence type="ECO:0000256" key="6">
    <source>
        <dbReference type="PROSITE-ProRule" id="PRU00290"/>
    </source>
</evidence>
<dbReference type="VEuPathDB" id="FungiDB:MELLADRAFT_91096"/>
<dbReference type="AlphaFoldDB" id="F4R751"/>
<evidence type="ECO:0000256" key="7">
    <source>
        <dbReference type="SAM" id="Coils"/>
    </source>
</evidence>
<proteinExistence type="inferred from homology"/>
<feature type="coiled-coil region" evidence="7">
    <location>
        <begin position="1199"/>
        <end position="1236"/>
    </location>
</feature>
<dbReference type="KEGG" id="mlr:MELLADRAFT_91096"/>
<evidence type="ECO:0000313" key="10">
    <source>
        <dbReference type="EMBL" id="EGG11524.1"/>
    </source>
</evidence>
<dbReference type="RefSeq" id="XP_007405159.1">
    <property type="nucleotide sequence ID" value="XM_007405097.1"/>
</dbReference>
<feature type="repeat" description="WD" evidence="5">
    <location>
        <begin position="170"/>
        <end position="211"/>
    </location>
</feature>
<dbReference type="HOGENOM" id="CLU_005737_0_0_1"/>
<dbReference type="Pfam" id="PF00400">
    <property type="entry name" value="WD40"/>
    <property type="match status" value="1"/>
</dbReference>
<keyword evidence="6 7" id="KW-0175">Coiled coil</keyword>
<dbReference type="InParanoid" id="F4R751"/>
<dbReference type="Gene3D" id="2.130.10.10">
    <property type="entry name" value="YVTN repeat-like/Quinoprotein amine dehydrogenase"/>
    <property type="match status" value="1"/>
</dbReference>
<dbReference type="GeneID" id="18935780"/>
<dbReference type="SUPFAM" id="SSF50978">
    <property type="entry name" value="WD40 repeat-like"/>
    <property type="match status" value="1"/>
</dbReference>
<dbReference type="GO" id="GO:0006887">
    <property type="term" value="P:exocytosis"/>
    <property type="evidence" value="ECO:0007669"/>
    <property type="project" value="UniProtKB-KW"/>
</dbReference>
<dbReference type="PANTHER" id="PTHR10241:SF25">
    <property type="entry name" value="TOMOSYN, ISOFORM C"/>
    <property type="match status" value="1"/>
</dbReference>
<keyword evidence="5" id="KW-0853">WD repeat</keyword>
<keyword evidence="3" id="KW-0268">Exocytosis</keyword>
<reference evidence="11" key="1">
    <citation type="journal article" date="2011" name="Proc. Natl. Acad. Sci. U.S.A.">
        <title>Obligate biotrophy features unraveled by the genomic analysis of rust fungi.</title>
        <authorList>
            <person name="Duplessis S."/>
            <person name="Cuomo C.A."/>
            <person name="Lin Y.-C."/>
            <person name="Aerts A."/>
            <person name="Tisserant E."/>
            <person name="Veneault-Fourrey C."/>
            <person name="Joly D.L."/>
            <person name="Hacquard S."/>
            <person name="Amselem J."/>
            <person name="Cantarel B.L."/>
            <person name="Chiu R."/>
            <person name="Coutinho P.M."/>
            <person name="Feau N."/>
            <person name="Field M."/>
            <person name="Frey P."/>
            <person name="Gelhaye E."/>
            <person name="Goldberg J."/>
            <person name="Grabherr M.G."/>
            <person name="Kodira C.D."/>
            <person name="Kohler A."/>
            <person name="Kuees U."/>
            <person name="Lindquist E.A."/>
            <person name="Lucas S.M."/>
            <person name="Mago R."/>
            <person name="Mauceli E."/>
            <person name="Morin E."/>
            <person name="Murat C."/>
            <person name="Pangilinan J.L."/>
            <person name="Park R."/>
            <person name="Pearson M."/>
            <person name="Quesneville H."/>
            <person name="Rouhier N."/>
            <person name="Sakthikumar S."/>
            <person name="Salamov A.A."/>
            <person name="Schmutz J."/>
            <person name="Selles B."/>
            <person name="Shapiro H."/>
            <person name="Tanguay P."/>
            <person name="Tuskan G.A."/>
            <person name="Henrissat B."/>
            <person name="Van de Peer Y."/>
            <person name="Rouze P."/>
            <person name="Ellis J.G."/>
            <person name="Dodds P.N."/>
            <person name="Schein J.E."/>
            <person name="Zhong S."/>
            <person name="Hamelin R.C."/>
            <person name="Grigoriev I.V."/>
            <person name="Szabo L.J."/>
            <person name="Martin F."/>
        </authorList>
    </citation>
    <scope>NUCLEOTIDE SEQUENCE [LARGE SCALE GENOMIC DNA]</scope>
    <source>
        <strain evidence="11">98AG31 / pathotype 3-4-7</strain>
    </source>
</reference>
<dbReference type="GO" id="GO:0019905">
    <property type="term" value="F:syntaxin binding"/>
    <property type="evidence" value="ECO:0007669"/>
    <property type="project" value="TreeGrafter"/>
</dbReference>
<feature type="region of interest" description="Disordered" evidence="8">
    <location>
        <begin position="646"/>
        <end position="669"/>
    </location>
</feature>
<evidence type="ECO:0000259" key="9">
    <source>
        <dbReference type="PROSITE" id="PS50892"/>
    </source>
</evidence>
<dbReference type="GO" id="GO:0005096">
    <property type="term" value="F:GTPase activator activity"/>
    <property type="evidence" value="ECO:0007669"/>
    <property type="project" value="TreeGrafter"/>
</dbReference>
<name>F4R751_MELLP</name>
<dbReference type="SUPFAM" id="SSF58038">
    <property type="entry name" value="SNARE fusion complex"/>
    <property type="match status" value="1"/>
</dbReference>
<dbReference type="SMART" id="SM00320">
    <property type="entry name" value="WD40"/>
    <property type="match status" value="3"/>
</dbReference>
<organism evidence="11">
    <name type="scientific">Melampsora larici-populina (strain 98AG31 / pathotype 3-4-7)</name>
    <name type="common">Poplar leaf rust fungus</name>
    <dbReference type="NCBI Taxonomy" id="747676"/>
    <lineage>
        <taxon>Eukaryota</taxon>
        <taxon>Fungi</taxon>
        <taxon>Dikarya</taxon>
        <taxon>Basidiomycota</taxon>
        <taxon>Pucciniomycotina</taxon>
        <taxon>Pucciniomycetes</taxon>
        <taxon>Pucciniales</taxon>
        <taxon>Melampsoraceae</taxon>
        <taxon>Melampsora</taxon>
    </lineage>
</organism>
<evidence type="ECO:0000256" key="3">
    <source>
        <dbReference type="ARBA" id="ARBA00022483"/>
    </source>
</evidence>
<dbReference type="OrthoDB" id="19944at2759"/>
<dbReference type="PROSITE" id="PS50892">
    <property type="entry name" value="V_SNARE"/>
    <property type="match status" value="1"/>
</dbReference>
<dbReference type="eggNOG" id="KOG1983">
    <property type="taxonomic scope" value="Eukaryota"/>
</dbReference>
<dbReference type="GO" id="GO:0005737">
    <property type="term" value="C:cytoplasm"/>
    <property type="evidence" value="ECO:0007669"/>
    <property type="project" value="UniProtKB-SubCell"/>
</dbReference>
<evidence type="ECO:0000256" key="5">
    <source>
        <dbReference type="PROSITE-ProRule" id="PRU00221"/>
    </source>
</evidence>
<gene>
    <name evidence="10" type="ORF">MELLADRAFT_91096</name>
</gene>
<dbReference type="PROSITE" id="PS50082">
    <property type="entry name" value="WD_REPEATS_2"/>
    <property type="match status" value="1"/>
</dbReference>
<evidence type="ECO:0000256" key="2">
    <source>
        <dbReference type="ARBA" id="ARBA00008070"/>
    </source>
</evidence>
<sequence>MCHDSLQSLLAVGTAAGSIHVWGAPGVYLTWKNRPAHEIKHISFKPGSSLIFCIVSPAHSHLFLGLKDGTVDCFDLDRGVTSPYRIRNLWLEHDEMLRRSGVPDAPSRRHIPVCTDLKCHPLDLNLLLIAHEGGITLYDLKQQSAIRSYELVIPPGAIGSTRNSNSPLIFEERRPSVTCLAFRPDGEMFVSGHLDGCLAFWSLHDGDVPILVRTMEREDALVFDWGETESKVDQKPSNSRLTPEEPTREPIFRIAWSSFPSESNSSGLSKNPIFSVDNLDTSDQPRSSKDGTLLTVLGGLMSGDPVGVHVFHLPAYHSANITKEMTPELRESLRASTSPSGHSIYLTSETPEDFLLIPRSNPYFDGSHDPISIIINCTAQIDVPPRFSTGIPSTDHSGVDSKPSVSDRSLRAFTFPPSLKHEPRELQLPGTFDWIGSNTVIACEVFELPETAYHKLLEPTPDSSLGRNDVARLPLNGGKAGISPAFRSDHATSSELITEFQQKFRIMVTVHMNKKIRFWDFSMGLLLPINPSNRSSTDAIYSTPGKLKTEFPARLDHLTIDLNIFLDQTSNLYPRQHLDQPVRVFLSTESLDLVLTFPDHQILVYSFHQAKYISPQKTNIASDPTQFTLSTGDPTSAILVDGHELDSKTTTSDEPQGAVEAAEPQVSSEAAQLKTVMEDSEKDISKLKVSLPPIDTDVTTDPKPQEATPSTPVGKTAPPPPRPPRSGRRVVSTSCTRSNTPEITANVSNTAQMEEKVLQNSIGLDLSDIQSYYETQACFRPMIWLKNESTTNELVVAISDMGFMAIAQADQTTLKVYDLRNQKLLLDDQVIPQNHNAGKGKQKSEEKRIRCLRWAVSALYTAVTVYADLTDSLMLPRLLVGYEDGTFDFLKLYLSQSHMIDSWSATGLSNDSIGHEKNEKGENNPPIGCFVFDSQGQIQSSNLASLQRALSEGTRMDPITDQHHDGSSSKAIHGLLVIVSRRSVVVRLNINGPLLLKKENLSNEPVIQATIIRYHTSCALLLIDEKRMCYVLSLPHLDQICKTFLPVINGVGRLTIDSSADVIEQVDLATIHLTTLFVGRDSAYLPSVTAHNPNIKTPEPPHPRTSALAAASTLASNLVSWLQGANVAQHSSNNHYPNDLNHSSSIRITGAEIDSILAGPLRPEKPISSLQPPTQSRISHVMIPTHQTKSITNSNANTNDQLSQNLNELNQRGDRLETLNERFDDLSNAASQLVQQAKRIGQQQASKSAFSSGISGVKSFFK</sequence>
<protein>
    <recommendedName>
        <fullName evidence="9">V-SNARE coiled-coil homology domain-containing protein</fullName>
    </recommendedName>
</protein>
<keyword evidence="11" id="KW-1185">Reference proteome</keyword>
<dbReference type="InterPro" id="IPR042855">
    <property type="entry name" value="V_SNARE_CC"/>
</dbReference>
<dbReference type="PANTHER" id="PTHR10241">
    <property type="entry name" value="LETHAL 2 GIANT LARVAE PROTEIN"/>
    <property type="match status" value="1"/>
</dbReference>
<accession>F4R751</accession>
<dbReference type="InterPro" id="IPR036322">
    <property type="entry name" value="WD40_repeat_dom_sf"/>
</dbReference>
<dbReference type="PROSITE" id="PS50294">
    <property type="entry name" value="WD_REPEATS_REGION"/>
    <property type="match status" value="1"/>
</dbReference>
<dbReference type="EMBL" id="GL883092">
    <property type="protein sequence ID" value="EGG11524.1"/>
    <property type="molecule type" value="Genomic_DNA"/>
</dbReference>
<dbReference type="Proteomes" id="UP000001072">
    <property type="component" value="Unassembled WGS sequence"/>
</dbReference>
<evidence type="ECO:0000256" key="8">
    <source>
        <dbReference type="SAM" id="MobiDB-lite"/>
    </source>
</evidence>
<evidence type="ECO:0000256" key="1">
    <source>
        <dbReference type="ARBA" id="ARBA00004496"/>
    </source>
</evidence>
<feature type="region of interest" description="Disordered" evidence="8">
    <location>
        <begin position="684"/>
        <end position="741"/>
    </location>
</feature>
<feature type="domain" description="V-SNARE coiled-coil homology" evidence="9">
    <location>
        <begin position="1187"/>
        <end position="1247"/>
    </location>
</feature>
<dbReference type="InterPro" id="IPR013905">
    <property type="entry name" value="Lgl_C_dom"/>
</dbReference>
<dbReference type="Gene3D" id="1.20.5.110">
    <property type="match status" value="1"/>
</dbReference>
<comment type="similarity">
    <text evidence="2">Belongs to the WD repeat L(2)GL family.</text>
</comment>
<keyword evidence="4" id="KW-0963">Cytoplasm</keyword>
<dbReference type="InterPro" id="IPR001680">
    <property type="entry name" value="WD40_rpt"/>
</dbReference>
<dbReference type="GO" id="GO:0005886">
    <property type="term" value="C:plasma membrane"/>
    <property type="evidence" value="ECO:0007669"/>
    <property type="project" value="TreeGrafter"/>
</dbReference>
<dbReference type="GO" id="GO:0006893">
    <property type="term" value="P:Golgi to plasma membrane transport"/>
    <property type="evidence" value="ECO:0007669"/>
    <property type="project" value="TreeGrafter"/>
</dbReference>
<dbReference type="InterPro" id="IPR015943">
    <property type="entry name" value="WD40/YVTN_repeat-like_dom_sf"/>
</dbReference>
<dbReference type="Pfam" id="PF08596">
    <property type="entry name" value="Lgl_C"/>
    <property type="match status" value="1"/>
</dbReference>
<evidence type="ECO:0000313" key="11">
    <source>
        <dbReference type="Proteomes" id="UP000001072"/>
    </source>
</evidence>